<dbReference type="InterPro" id="IPR012334">
    <property type="entry name" value="Pectin_lyas_fold"/>
</dbReference>
<dbReference type="Proteomes" id="UP000749040">
    <property type="component" value="Unassembled WGS sequence"/>
</dbReference>
<dbReference type="Gene3D" id="2.90.10.10">
    <property type="entry name" value="Bulb-type lectin domain"/>
    <property type="match status" value="2"/>
</dbReference>
<feature type="chain" id="PRO_5045480991" evidence="2">
    <location>
        <begin position="50"/>
        <end position="533"/>
    </location>
</feature>
<dbReference type="SMART" id="SM00108">
    <property type="entry name" value="B_lectin"/>
    <property type="match status" value="1"/>
</dbReference>
<dbReference type="InterPro" id="IPR001480">
    <property type="entry name" value="Bulb-type_lectin_dom"/>
</dbReference>
<dbReference type="InterPro" id="IPR022441">
    <property type="entry name" value="Para_beta_helix_rpt-2"/>
</dbReference>
<dbReference type="RefSeq" id="WP_205360991.1">
    <property type="nucleotide sequence ID" value="NZ_JADKYB010000019.1"/>
</dbReference>
<protein>
    <submittedName>
        <fullName evidence="4">Right-handed parallel beta-helix repeat-containing protein</fullName>
    </submittedName>
</protein>
<dbReference type="SUPFAM" id="SSF51110">
    <property type="entry name" value="alpha-D-mannose-specific plant lectins"/>
    <property type="match status" value="1"/>
</dbReference>
<evidence type="ECO:0000259" key="3">
    <source>
        <dbReference type="PROSITE" id="PS50927"/>
    </source>
</evidence>
<dbReference type="SUPFAM" id="SSF51126">
    <property type="entry name" value="Pectin lyase-like"/>
    <property type="match status" value="1"/>
</dbReference>
<proteinExistence type="predicted"/>
<sequence>MPKAPWRHRHDDHRPAAPAVPRPPRLRRAYPAHLAALGLVLAAPGVAQAAAHPEHNAAPRAAAACIASGNVAGITAALNGQGAEAVLCPGATFNLTTPIGFTAANQKIYTQGLPTDGTRATLVVTGASQSTAVQGNNQSGVVLENLQINGNRPALGRIAGGSGLIEMGGSGSNETVQYVNAYQTRGWSTLHMAEGPVTDSTPTCQNAKILNNRIAQAGTGSPSGTWADGISLACGHSQVENNTVEDATDGGIVIFGAPGSTVQNNTITALTQTELGGINMVDYAPMNGNYTGTVVSHNTIDGKSAFIKVAIAMGPQIWGCGTGTNYGASVTNNTVQGQNIGFGYAVNGVTSWTVTGNTDTARHVGVTAGACGGPTSRPGAFQYQSAGSSTLQSQFVGGQQLEYLLGVSEPDILKAATASTACGTLRAGQGLYPRQALTSCDGRFTLNLQGDGNLVLRQGSTALWSAGTAGKGTAEALLQGDGNFVLYDGTAAGVWTSGSAGNSGAWLSVQNDGNTVIYSAGGTPLWSSGTAGH</sequence>
<evidence type="ECO:0000256" key="1">
    <source>
        <dbReference type="SAM" id="MobiDB-lite"/>
    </source>
</evidence>
<reference evidence="4 5" key="1">
    <citation type="submission" date="2021-01" db="EMBL/GenBank/DDBJ databases">
        <title>Streptomyces acididurans sp. nov., isolated from a peat swamp forest soil.</title>
        <authorList>
            <person name="Chantavorakit T."/>
            <person name="Duangmal K."/>
        </authorList>
    </citation>
    <scope>NUCLEOTIDE SEQUENCE [LARGE SCALE GENOMIC DNA]</scope>
    <source>
        <strain evidence="4 5">KK5PA1</strain>
    </source>
</reference>
<dbReference type="SMART" id="SM00710">
    <property type="entry name" value="PbH1"/>
    <property type="match status" value="4"/>
</dbReference>
<dbReference type="InterPro" id="IPR036426">
    <property type="entry name" value="Bulb-type_lectin_dom_sf"/>
</dbReference>
<dbReference type="EMBL" id="JADKYB010000019">
    <property type="protein sequence ID" value="MBM9508707.1"/>
    <property type="molecule type" value="Genomic_DNA"/>
</dbReference>
<feature type="domain" description="Bulb-type lectin" evidence="3">
    <location>
        <begin position="422"/>
        <end position="530"/>
    </location>
</feature>
<dbReference type="InterPro" id="IPR039448">
    <property type="entry name" value="Beta_helix"/>
</dbReference>
<dbReference type="InterPro" id="IPR006626">
    <property type="entry name" value="PbH1"/>
</dbReference>
<dbReference type="InterPro" id="IPR011050">
    <property type="entry name" value="Pectin_lyase_fold/virulence"/>
</dbReference>
<dbReference type="Gene3D" id="2.160.20.10">
    <property type="entry name" value="Single-stranded right-handed beta-helix, Pectin lyase-like"/>
    <property type="match status" value="1"/>
</dbReference>
<dbReference type="Pfam" id="PF13229">
    <property type="entry name" value="Beta_helix"/>
    <property type="match status" value="1"/>
</dbReference>
<name>A0ABS2U054_9ACTN</name>
<dbReference type="CDD" id="cd00028">
    <property type="entry name" value="B_lectin"/>
    <property type="match status" value="1"/>
</dbReference>
<dbReference type="PROSITE" id="PS50927">
    <property type="entry name" value="BULB_LECTIN"/>
    <property type="match status" value="1"/>
</dbReference>
<evidence type="ECO:0000256" key="2">
    <source>
        <dbReference type="SAM" id="SignalP"/>
    </source>
</evidence>
<evidence type="ECO:0000313" key="5">
    <source>
        <dbReference type="Proteomes" id="UP000749040"/>
    </source>
</evidence>
<feature type="region of interest" description="Disordered" evidence="1">
    <location>
        <begin position="1"/>
        <end position="24"/>
    </location>
</feature>
<comment type="caution">
    <text evidence="4">The sequence shown here is derived from an EMBL/GenBank/DDBJ whole genome shotgun (WGS) entry which is preliminary data.</text>
</comment>
<keyword evidence="5" id="KW-1185">Reference proteome</keyword>
<feature type="signal peptide" evidence="2">
    <location>
        <begin position="1"/>
        <end position="49"/>
    </location>
</feature>
<evidence type="ECO:0000313" key="4">
    <source>
        <dbReference type="EMBL" id="MBM9508707.1"/>
    </source>
</evidence>
<organism evidence="4 5">
    <name type="scientific">Actinacidiphila acididurans</name>
    <dbReference type="NCBI Taxonomy" id="2784346"/>
    <lineage>
        <taxon>Bacteria</taxon>
        <taxon>Bacillati</taxon>
        <taxon>Actinomycetota</taxon>
        <taxon>Actinomycetes</taxon>
        <taxon>Kitasatosporales</taxon>
        <taxon>Streptomycetaceae</taxon>
        <taxon>Actinacidiphila</taxon>
    </lineage>
</organism>
<feature type="compositionally biased region" description="Basic residues" evidence="1">
    <location>
        <begin position="1"/>
        <end position="11"/>
    </location>
</feature>
<keyword evidence="2" id="KW-0732">Signal</keyword>
<dbReference type="NCBIfam" id="TIGR03804">
    <property type="entry name" value="para_beta_helix"/>
    <property type="match status" value="1"/>
</dbReference>
<accession>A0ABS2U054</accession>
<gene>
    <name evidence="4" type="ORF">ITX44_29970</name>
</gene>